<evidence type="ECO:0000259" key="3">
    <source>
        <dbReference type="Pfam" id="PF06276"/>
    </source>
</evidence>
<evidence type="ECO:0000313" key="5">
    <source>
        <dbReference type="Proteomes" id="UP001597459"/>
    </source>
</evidence>
<dbReference type="Gene3D" id="1.10.510.40">
    <property type="match status" value="1"/>
</dbReference>
<gene>
    <name evidence="4" type="ORF">ACFSTE_12910</name>
</gene>
<sequence length="605" mass="69594">MKSTAYRNEAEKISFTALLNCYIVDIHKGGTVLNSLSKESSSLQNHFKDTSYTNWIHLPLNFVNKDIYCPVTFKSLNKWRYSLQLPVIVVDRVSDTINFPNLSDFSEIVLEDLTKGQSTTNETMKDFKNSILNSCDNTEMFLKYRDLNFNDIESIHAIKTNFIDADQAIIPGPPAHPVPKSRSAISDDDLIKYSPETKAKFKVHYFLAHPEYILENNAEASPVSTILMKALKDKHHLTPLAKQKITENPTWKLLPLHPWEATYLQENDDVFKELLEKEVLFSLGEMGPDFTATSSFRTVYAEDSDFMLKFSLHIKITNSVRCNLYQEMVTGYEISKLMNSEFGRKFKEAHPNFVVIKDPGYITLKSGDHIIKGCNTCLRENPFTKLDQNIFMLGQLCQQGVLGYSDRLHNIISHISKQEQRSLSEVSLIWFKKYIHIFLDTIISVYNEFGLIFEAHHQNTMLEIDEAGYPYKIYFRDSQGFYFRESKSEEVAAYVPDIELPTKASGADDEVGAWYAYYFFARNVMEIVTSFAIQDLIEEKVLLEHLRERLAYWKTKDETQLASYLLDSDTWQLKSNLLTRLSGKDEALNPVGAVTHIHFPNPLAI</sequence>
<dbReference type="RefSeq" id="WP_176027181.1">
    <property type="nucleotide sequence ID" value="NZ_JBHSJV010000001.1"/>
</dbReference>
<reference evidence="5" key="1">
    <citation type="journal article" date="2019" name="Int. J. Syst. Evol. Microbiol.">
        <title>The Global Catalogue of Microorganisms (GCM) 10K type strain sequencing project: providing services to taxonomists for standard genome sequencing and annotation.</title>
        <authorList>
            <consortium name="The Broad Institute Genomics Platform"/>
            <consortium name="The Broad Institute Genome Sequencing Center for Infectious Disease"/>
            <person name="Wu L."/>
            <person name="Ma J."/>
        </authorList>
    </citation>
    <scope>NUCLEOTIDE SEQUENCE [LARGE SCALE GENOMIC DNA]</scope>
    <source>
        <strain evidence="5">KCTC 42423</strain>
    </source>
</reference>
<feature type="domain" description="Aerobactin siderophore biosynthesis IucA/IucC-like C-terminal" evidence="3">
    <location>
        <begin position="429"/>
        <end position="587"/>
    </location>
</feature>
<comment type="similarity">
    <text evidence="1">Belongs to the IucA/IucC family.</text>
</comment>
<protein>
    <submittedName>
        <fullName evidence="4">IucA/IucC family protein</fullName>
    </submittedName>
</protein>
<dbReference type="PANTHER" id="PTHR34384:SF5">
    <property type="entry name" value="L-2,3-DIAMINOPROPANOATE--CITRATE LIGASE"/>
    <property type="match status" value="1"/>
</dbReference>
<comment type="caution">
    <text evidence="4">The sequence shown here is derived from an EMBL/GenBank/DDBJ whole genome shotgun (WGS) entry which is preliminary data.</text>
</comment>
<dbReference type="Pfam" id="PF06276">
    <property type="entry name" value="FhuF"/>
    <property type="match status" value="1"/>
</dbReference>
<dbReference type="InterPro" id="IPR022770">
    <property type="entry name" value="IucA/IucC-like_C"/>
</dbReference>
<dbReference type="InterPro" id="IPR037455">
    <property type="entry name" value="LucA/IucC-like"/>
</dbReference>
<feature type="domain" description="Aerobactin siderophore biosynthesis IucA/IucC N-terminal" evidence="2">
    <location>
        <begin position="162"/>
        <end position="398"/>
    </location>
</feature>
<accession>A0ABW5N9L3</accession>
<evidence type="ECO:0000313" key="4">
    <source>
        <dbReference type="EMBL" id="MFD2591732.1"/>
    </source>
</evidence>
<proteinExistence type="inferred from homology"/>
<evidence type="ECO:0000256" key="1">
    <source>
        <dbReference type="ARBA" id="ARBA00007832"/>
    </source>
</evidence>
<dbReference type="Pfam" id="PF04183">
    <property type="entry name" value="IucA_IucC"/>
    <property type="match status" value="1"/>
</dbReference>
<dbReference type="PANTHER" id="PTHR34384">
    <property type="entry name" value="L-2,3-DIAMINOPROPANOATE--CITRATE LIGASE"/>
    <property type="match status" value="1"/>
</dbReference>
<dbReference type="EMBL" id="JBHULX010000022">
    <property type="protein sequence ID" value="MFD2591732.1"/>
    <property type="molecule type" value="Genomic_DNA"/>
</dbReference>
<organism evidence="4 5">
    <name type="scientific">Aquimarina hainanensis</name>
    <dbReference type="NCBI Taxonomy" id="1578017"/>
    <lineage>
        <taxon>Bacteria</taxon>
        <taxon>Pseudomonadati</taxon>
        <taxon>Bacteroidota</taxon>
        <taxon>Flavobacteriia</taxon>
        <taxon>Flavobacteriales</taxon>
        <taxon>Flavobacteriaceae</taxon>
        <taxon>Aquimarina</taxon>
    </lineage>
</organism>
<name>A0ABW5N9L3_9FLAO</name>
<evidence type="ECO:0000259" key="2">
    <source>
        <dbReference type="Pfam" id="PF04183"/>
    </source>
</evidence>
<dbReference type="InterPro" id="IPR007310">
    <property type="entry name" value="Aerobactin_biosyn_IucA/IucC_N"/>
</dbReference>
<keyword evidence="5" id="KW-1185">Reference proteome</keyword>
<dbReference type="Proteomes" id="UP001597459">
    <property type="component" value="Unassembled WGS sequence"/>
</dbReference>